<gene>
    <name evidence="2" type="ORF">L0661_19105</name>
</gene>
<dbReference type="InterPro" id="IPR050708">
    <property type="entry name" value="T6SS_VgrG/RHS"/>
</dbReference>
<dbReference type="PANTHER" id="PTHR32305">
    <property type="match status" value="1"/>
</dbReference>
<evidence type="ECO:0000313" key="3">
    <source>
        <dbReference type="Proteomes" id="UP001139411"/>
    </source>
</evidence>
<dbReference type="Proteomes" id="UP001139411">
    <property type="component" value="Unassembled WGS sequence"/>
</dbReference>
<dbReference type="NCBIfam" id="TIGR03696">
    <property type="entry name" value="Rhs_assc_core"/>
    <property type="match status" value="1"/>
</dbReference>
<evidence type="ECO:0008006" key="4">
    <source>
        <dbReference type="Google" id="ProtNLM"/>
    </source>
</evidence>
<evidence type="ECO:0000313" key="2">
    <source>
        <dbReference type="EMBL" id="MCF2500436.1"/>
    </source>
</evidence>
<proteinExistence type="predicted"/>
<reference evidence="2" key="1">
    <citation type="submission" date="2022-01" db="EMBL/GenBank/DDBJ databases">
        <title>Novel species in genus Dyadobacter.</title>
        <authorList>
            <person name="Ma C."/>
        </authorList>
    </citation>
    <scope>NUCLEOTIDE SEQUENCE</scope>
    <source>
        <strain evidence="2">CY357</strain>
    </source>
</reference>
<dbReference type="InterPro" id="IPR022385">
    <property type="entry name" value="Rhs_assc_core"/>
</dbReference>
<comment type="caution">
    <text evidence="2">The sequence shown here is derived from an EMBL/GenBank/DDBJ whole genome shotgun (WGS) entry which is preliminary data.</text>
</comment>
<dbReference type="Gene3D" id="2.180.10.10">
    <property type="entry name" value="RHS repeat-associated core"/>
    <property type="match status" value="1"/>
</dbReference>
<evidence type="ECO:0000256" key="1">
    <source>
        <dbReference type="SAM" id="MobiDB-lite"/>
    </source>
</evidence>
<organism evidence="2 3">
    <name type="scientific">Dyadobacter chenhuakuii</name>
    <dbReference type="NCBI Taxonomy" id="2909339"/>
    <lineage>
        <taxon>Bacteria</taxon>
        <taxon>Pseudomonadati</taxon>
        <taxon>Bacteroidota</taxon>
        <taxon>Cytophagia</taxon>
        <taxon>Cytophagales</taxon>
        <taxon>Spirosomataceae</taxon>
        <taxon>Dyadobacter</taxon>
    </lineage>
</organism>
<sequence length="275" mass="29719">MGSGYLDYGARMYMPEIGRWGFVDPLAEKREWLSPYNYVQNNPILRVDPNGAFDFVQKQDGSIYWGKNANSQATTKQGETYLGKSLSFVFNSYINSTFDGPGGSAPVGDKLTSTVTLAGSENAYGELTGLTATKSVKVGETPLGTANDYFPGLGNDQNKIGFRGTNLNFEQHASVSPIEAFGLGVMGYDIVNVAQKLQLNLSGNNLSVTAATDVFPSATLSINGKQLFQYNQPSFKGTHGYERRTVSGDNGTGGSIVTESIPLKPTPSFHTRYKK</sequence>
<dbReference type="AlphaFoldDB" id="A0A9X1QG45"/>
<dbReference type="PANTHER" id="PTHR32305:SF15">
    <property type="entry name" value="PROTEIN RHSA-RELATED"/>
    <property type="match status" value="1"/>
</dbReference>
<protein>
    <recommendedName>
        <fullName evidence="4">RHS repeat-associated protein</fullName>
    </recommendedName>
</protein>
<dbReference type="EMBL" id="JAKFFV010000011">
    <property type="protein sequence ID" value="MCF2500436.1"/>
    <property type="molecule type" value="Genomic_DNA"/>
</dbReference>
<accession>A0A9X1QG45</accession>
<name>A0A9X1QG45_9BACT</name>
<feature type="region of interest" description="Disordered" evidence="1">
    <location>
        <begin position="239"/>
        <end position="275"/>
    </location>
</feature>